<accession>A0ABT0QZP3</accession>
<proteinExistence type="predicted"/>
<comment type="caution">
    <text evidence="2">The sequence shown here is derived from an EMBL/GenBank/DDBJ whole genome shotgun (WGS) entry which is preliminary data.</text>
</comment>
<keyword evidence="1" id="KW-0732">Signal</keyword>
<keyword evidence="3" id="KW-1185">Reference proteome</keyword>
<feature type="chain" id="PRO_5046900034" description="Secreted protein" evidence="1">
    <location>
        <begin position="34"/>
        <end position="241"/>
    </location>
</feature>
<sequence>MSDLSRRTLARGAAWTLPAAAAAAAAVAAPAFAASSDVVVRTCDQLAKIIQLQGGSTRPAITQNLIPDRNVASGAKLGISMGIWNIPSARTYVTTTGRRITGFYALPGWFGTSDCSVATVPSPMFQKAVTNAEGTSYAGAVVSNTPYRCSPQTAGAGLSMDITIATEMPYDVSTGGCFPERNPVSNPVRIAVPYSIIPVNGTTPVSLAGGPATPCCLTFSATFEADGGCMPRRATSYGWSA</sequence>
<evidence type="ECO:0008006" key="4">
    <source>
        <dbReference type="Google" id="ProtNLM"/>
    </source>
</evidence>
<name>A0ABT0QZP3_9MICO</name>
<dbReference type="RefSeq" id="WP_249737179.1">
    <property type="nucleotide sequence ID" value="NZ_JAKNCJ010000002.1"/>
</dbReference>
<reference evidence="2" key="1">
    <citation type="submission" date="2022-02" db="EMBL/GenBank/DDBJ databases">
        <authorList>
            <person name="Lee M."/>
            <person name="Kim S.-J."/>
            <person name="Jung M.-Y."/>
        </authorList>
    </citation>
    <scope>NUCLEOTIDE SEQUENCE</scope>
    <source>
        <strain evidence="2">JHP9</strain>
    </source>
</reference>
<gene>
    <name evidence="2" type="ORF">Bequi_06755</name>
</gene>
<evidence type="ECO:0000256" key="1">
    <source>
        <dbReference type="SAM" id="SignalP"/>
    </source>
</evidence>
<dbReference type="Proteomes" id="UP001203761">
    <property type="component" value="Unassembled WGS sequence"/>
</dbReference>
<organism evidence="2 3">
    <name type="scientific">Brachybacterium equifaecis</name>
    <dbReference type="NCBI Taxonomy" id="2910770"/>
    <lineage>
        <taxon>Bacteria</taxon>
        <taxon>Bacillati</taxon>
        <taxon>Actinomycetota</taxon>
        <taxon>Actinomycetes</taxon>
        <taxon>Micrococcales</taxon>
        <taxon>Dermabacteraceae</taxon>
        <taxon>Brachybacterium</taxon>
    </lineage>
</organism>
<evidence type="ECO:0000313" key="2">
    <source>
        <dbReference type="EMBL" id="MCL6423086.1"/>
    </source>
</evidence>
<dbReference type="EMBL" id="JAKNCJ010000002">
    <property type="protein sequence ID" value="MCL6423086.1"/>
    <property type="molecule type" value="Genomic_DNA"/>
</dbReference>
<feature type="signal peptide" evidence="1">
    <location>
        <begin position="1"/>
        <end position="33"/>
    </location>
</feature>
<dbReference type="PROSITE" id="PS51318">
    <property type="entry name" value="TAT"/>
    <property type="match status" value="1"/>
</dbReference>
<dbReference type="InterPro" id="IPR006311">
    <property type="entry name" value="TAT_signal"/>
</dbReference>
<protein>
    <recommendedName>
        <fullName evidence="4">Secreted protein</fullName>
    </recommendedName>
</protein>
<evidence type="ECO:0000313" key="3">
    <source>
        <dbReference type="Proteomes" id="UP001203761"/>
    </source>
</evidence>